<proteinExistence type="predicted"/>
<name>A0AAX4K5G6_9TREE</name>
<gene>
    <name evidence="1" type="ORF">L201_007051</name>
</gene>
<keyword evidence="2" id="KW-1185">Reference proteome</keyword>
<reference evidence="1 2" key="1">
    <citation type="submission" date="2024-01" db="EMBL/GenBank/DDBJ databases">
        <title>Comparative genomics of Cryptococcus and Kwoniella reveals pathogenesis evolution and contrasting modes of karyotype evolution via chromosome fusion or intercentromeric recombination.</title>
        <authorList>
            <person name="Coelho M.A."/>
            <person name="David-Palma M."/>
            <person name="Shea T."/>
            <person name="Bowers K."/>
            <person name="McGinley-Smith S."/>
            <person name="Mohammad A.W."/>
            <person name="Gnirke A."/>
            <person name="Yurkov A.M."/>
            <person name="Nowrousian M."/>
            <person name="Sun S."/>
            <person name="Cuomo C.A."/>
            <person name="Heitman J."/>
        </authorList>
    </citation>
    <scope>NUCLEOTIDE SEQUENCE [LARGE SCALE GENOMIC DNA]</scope>
    <source>
        <strain evidence="1 2">CBS 6074</strain>
    </source>
</reference>
<dbReference type="AlphaFoldDB" id="A0AAX4K5G6"/>
<accession>A0AAX4K5G6</accession>
<evidence type="ECO:0000313" key="1">
    <source>
        <dbReference type="EMBL" id="WWC92097.1"/>
    </source>
</evidence>
<dbReference type="Proteomes" id="UP001355207">
    <property type="component" value="Chromosome 10"/>
</dbReference>
<evidence type="ECO:0000313" key="2">
    <source>
        <dbReference type="Proteomes" id="UP001355207"/>
    </source>
</evidence>
<sequence length="284" mass="33072">MASNSATTSNWYQSRFMKEIDETIADLKYTISSEESEHELTVIPCKLAIDLLNDIKRSNQDTTSIFKTSGNETDNHSNQRMTTLMSNEQIEFVIKNDWVQFLRRQEKDGKDINQFIPFSASSLTTPSFVKLDDVVNTTKVSSFNMPSKLYWETRRQEIINYPEMTNSKDKFLRSTLNMIQRNLNELPSSNQLLNTYNTLIENSSIGSENENYFPKSTLDLVKDYIATNLILKQKEFMNDLENKYNQYLIENEQNQIELPKISKRERTNSWTKLKRTLSGSSSSR</sequence>
<protein>
    <submittedName>
        <fullName evidence="1">Uncharacterized protein</fullName>
    </submittedName>
</protein>
<dbReference type="GeneID" id="91097720"/>
<dbReference type="RefSeq" id="XP_066078859.1">
    <property type="nucleotide sequence ID" value="XM_066222762.1"/>
</dbReference>
<organism evidence="1 2">
    <name type="scientific">Kwoniella dendrophila CBS 6074</name>
    <dbReference type="NCBI Taxonomy" id="1295534"/>
    <lineage>
        <taxon>Eukaryota</taxon>
        <taxon>Fungi</taxon>
        <taxon>Dikarya</taxon>
        <taxon>Basidiomycota</taxon>
        <taxon>Agaricomycotina</taxon>
        <taxon>Tremellomycetes</taxon>
        <taxon>Tremellales</taxon>
        <taxon>Cryptococcaceae</taxon>
        <taxon>Kwoniella</taxon>
    </lineage>
</organism>
<dbReference type="EMBL" id="CP144107">
    <property type="protein sequence ID" value="WWC92097.1"/>
    <property type="molecule type" value="Genomic_DNA"/>
</dbReference>